<keyword evidence="3" id="KW-0238">DNA-binding</keyword>
<evidence type="ECO:0000256" key="4">
    <source>
        <dbReference type="ARBA" id="ARBA00023163"/>
    </source>
</evidence>
<dbReference type="GO" id="GO:0003700">
    <property type="term" value="F:DNA-binding transcription factor activity"/>
    <property type="evidence" value="ECO:0007669"/>
    <property type="project" value="InterPro"/>
</dbReference>
<name>A0AAW9SDL1_9BACT</name>
<dbReference type="AlphaFoldDB" id="A0AAW9SDL1"/>
<dbReference type="InterPro" id="IPR018060">
    <property type="entry name" value="HTH_AraC"/>
</dbReference>
<accession>A0AAW9SDL1</accession>
<dbReference type="PROSITE" id="PS00041">
    <property type="entry name" value="HTH_ARAC_FAMILY_1"/>
    <property type="match status" value="1"/>
</dbReference>
<evidence type="ECO:0000256" key="1">
    <source>
        <dbReference type="ARBA" id="ARBA00022553"/>
    </source>
</evidence>
<dbReference type="SUPFAM" id="SSF46689">
    <property type="entry name" value="Homeodomain-like"/>
    <property type="match status" value="1"/>
</dbReference>
<dbReference type="GO" id="GO:0000155">
    <property type="term" value="F:phosphorelay sensor kinase activity"/>
    <property type="evidence" value="ECO:0007669"/>
    <property type="project" value="TreeGrafter"/>
</dbReference>
<dbReference type="InterPro" id="IPR018062">
    <property type="entry name" value="HTH_AraC-typ_CS"/>
</dbReference>
<proteinExistence type="predicted"/>
<evidence type="ECO:0000313" key="7">
    <source>
        <dbReference type="EMBL" id="MEN7550620.1"/>
    </source>
</evidence>
<dbReference type="Gene3D" id="1.10.10.60">
    <property type="entry name" value="Homeodomain-like"/>
    <property type="match status" value="1"/>
</dbReference>
<dbReference type="GO" id="GO:0043565">
    <property type="term" value="F:sequence-specific DNA binding"/>
    <property type="evidence" value="ECO:0007669"/>
    <property type="project" value="InterPro"/>
</dbReference>
<dbReference type="Pfam" id="PF07495">
    <property type="entry name" value="Y_Y_Y"/>
    <property type="match status" value="1"/>
</dbReference>
<dbReference type="PANTHER" id="PTHR43547:SF2">
    <property type="entry name" value="HYBRID SIGNAL TRANSDUCTION HISTIDINE KINASE C"/>
    <property type="match status" value="1"/>
</dbReference>
<dbReference type="Gene3D" id="2.130.10.10">
    <property type="entry name" value="YVTN repeat-like/Quinoprotein amine dehydrogenase"/>
    <property type="match status" value="2"/>
</dbReference>
<dbReference type="InterPro" id="IPR011047">
    <property type="entry name" value="Quinoprotein_ADH-like_sf"/>
</dbReference>
<gene>
    <name evidence="7" type="ORF">AAG747_22060</name>
</gene>
<evidence type="ECO:0000313" key="8">
    <source>
        <dbReference type="Proteomes" id="UP001403385"/>
    </source>
</evidence>
<dbReference type="InterPro" id="IPR009057">
    <property type="entry name" value="Homeodomain-like_sf"/>
</dbReference>
<dbReference type="Pfam" id="PF07494">
    <property type="entry name" value="Reg_prop"/>
    <property type="match status" value="5"/>
</dbReference>
<keyword evidence="2" id="KW-0805">Transcription regulation</keyword>
<keyword evidence="5" id="KW-0812">Transmembrane</keyword>
<feature type="domain" description="HTH araC/xylS-type" evidence="6">
    <location>
        <begin position="842"/>
        <end position="941"/>
    </location>
</feature>
<dbReference type="EMBL" id="JBDKWZ010000015">
    <property type="protein sequence ID" value="MEN7550620.1"/>
    <property type="molecule type" value="Genomic_DNA"/>
</dbReference>
<dbReference type="Gene3D" id="2.60.40.10">
    <property type="entry name" value="Immunoglobulins"/>
    <property type="match status" value="1"/>
</dbReference>
<dbReference type="SUPFAM" id="SSF50998">
    <property type="entry name" value="Quinoprotein alcohol dehydrogenase-like"/>
    <property type="match status" value="1"/>
</dbReference>
<dbReference type="RefSeq" id="WP_346823401.1">
    <property type="nucleotide sequence ID" value="NZ_JBDKWZ010000015.1"/>
</dbReference>
<dbReference type="InterPro" id="IPR015943">
    <property type="entry name" value="WD40/YVTN_repeat-like_dom_sf"/>
</dbReference>
<evidence type="ECO:0000259" key="6">
    <source>
        <dbReference type="PROSITE" id="PS01124"/>
    </source>
</evidence>
<dbReference type="Pfam" id="PF12833">
    <property type="entry name" value="HTH_18"/>
    <property type="match status" value="1"/>
</dbReference>
<sequence>MYVIKTQIAITMILCLWYGWSIGQEPVRVYPIPVEGVYGEGPVYELLRDQRGFLWVSCGAGVLKYDGYGFQKVYASPASTLFEDAQGNIWLGTFWGGLAYYSYTRGRFTEFDPEVYTALTKVKINAIAEDSSGNIWIATNGNGLLQYHPQNDSLLRCKEAFSQISKACITALYADTTHLWLGTQTGELISLEYRSHRFEQKIIADERFDNFSITGIQPGIGQDLWLATDGKGLWNVHLQKGTAEKWLNGNVPGKGPEANLVLSLIKDREQTLWVGTDGQGLIALHLPSLRYRRFQHQQGNSMSIASNTVYCITEDRQGQIWTGSKFGGVSLLKQEPPGIEYFPGGQSGAPVRVLSLFMDRHENTWVGTDGQGLYFSSKDGSVKHHFSMGNESMPGGYIHALEEDRRGYIWVATYQNGLHILSPGLSIHQQVNLETQSQPILANNHVTALLYDRHQYMWVASEGGLTLVNEELHVFRYFDKKELNCQYINSMYEDRKGNLWLATDNGLKQVLSSRTELTEMYRILEYPFPHDPEESPQSIIYSLTETPDGRLWLSRNGELYHFEPGTKSFHRYGETQGFTVQAYGLEADSEGNLWTNAYEGLCKFNPNTGAQQWFYAHDGLQGNKFFFRAHLKDQEGNLYFGGTNGYNKLNPILLEKQLKLPDLYITGITAKNKELPLSNTKTSGAMDTLELTYQQGEAFTIHFTGIYDLLATDFVYNYKLEPFMTNWVTAGPDHAAKFSDIPTGSYTFSLEAISISGKEKTKPLLLLVDISSRPWYTHPFILIVLSLLLFVSGLGYFVKSGSRAKGFEKKEDFSDEEKHLFHKPEVPDATKEIGETDKALLQTVHQLILQNLDNHDFDVTALLAEVPLSRTLFYQKIKSLTGYSASEYIILVRLQKGAELILTSEKTISEIAYEVGFANSGHFSTRFKKHFGLSPSLYRNTR</sequence>
<organism evidence="7 8">
    <name type="scientific">Rapidithrix thailandica</name>
    <dbReference type="NCBI Taxonomy" id="413964"/>
    <lineage>
        <taxon>Bacteria</taxon>
        <taxon>Pseudomonadati</taxon>
        <taxon>Bacteroidota</taxon>
        <taxon>Cytophagia</taxon>
        <taxon>Cytophagales</taxon>
        <taxon>Flammeovirgaceae</taxon>
        <taxon>Rapidithrix</taxon>
    </lineage>
</organism>
<evidence type="ECO:0000256" key="2">
    <source>
        <dbReference type="ARBA" id="ARBA00023015"/>
    </source>
</evidence>
<keyword evidence="8" id="KW-1185">Reference proteome</keyword>
<dbReference type="InterPro" id="IPR013783">
    <property type="entry name" value="Ig-like_fold"/>
</dbReference>
<keyword evidence="5" id="KW-0472">Membrane</keyword>
<reference evidence="7 8" key="1">
    <citation type="submission" date="2024-04" db="EMBL/GenBank/DDBJ databases">
        <title>Novel genus in family Flammeovirgaceae.</title>
        <authorList>
            <person name="Nguyen T.H."/>
            <person name="Vuong T.Q."/>
            <person name="Le H."/>
            <person name="Kim S.-G."/>
        </authorList>
    </citation>
    <scope>NUCLEOTIDE SEQUENCE [LARGE SCALE GENOMIC DNA]</scope>
    <source>
        <strain evidence="7 8">JCM 23209</strain>
    </source>
</reference>
<feature type="transmembrane region" description="Helical" evidence="5">
    <location>
        <begin position="775"/>
        <end position="798"/>
    </location>
</feature>
<keyword evidence="1" id="KW-0597">Phosphoprotein</keyword>
<dbReference type="SUPFAM" id="SSF63829">
    <property type="entry name" value="Calcium-dependent phosphotriesterase"/>
    <property type="match status" value="1"/>
</dbReference>
<dbReference type="InterPro" id="IPR020449">
    <property type="entry name" value="Tscrpt_reg_AraC-type_HTH"/>
</dbReference>
<keyword evidence="5" id="KW-1133">Transmembrane helix</keyword>
<dbReference type="PRINTS" id="PR00032">
    <property type="entry name" value="HTHARAC"/>
</dbReference>
<protein>
    <submittedName>
        <fullName evidence="7">Two-component regulator propeller domain-containing protein</fullName>
    </submittedName>
</protein>
<dbReference type="SMART" id="SM00342">
    <property type="entry name" value="HTH_ARAC"/>
    <property type="match status" value="1"/>
</dbReference>
<keyword evidence="4" id="KW-0804">Transcription</keyword>
<dbReference type="InterPro" id="IPR011123">
    <property type="entry name" value="Y_Y_Y"/>
</dbReference>
<dbReference type="PROSITE" id="PS01124">
    <property type="entry name" value="HTH_ARAC_FAMILY_2"/>
    <property type="match status" value="1"/>
</dbReference>
<dbReference type="Proteomes" id="UP001403385">
    <property type="component" value="Unassembled WGS sequence"/>
</dbReference>
<dbReference type="InterPro" id="IPR011110">
    <property type="entry name" value="Reg_prop"/>
</dbReference>
<evidence type="ECO:0000256" key="3">
    <source>
        <dbReference type="ARBA" id="ARBA00023125"/>
    </source>
</evidence>
<evidence type="ECO:0000256" key="5">
    <source>
        <dbReference type="SAM" id="Phobius"/>
    </source>
</evidence>
<dbReference type="PANTHER" id="PTHR43547">
    <property type="entry name" value="TWO-COMPONENT HISTIDINE KINASE"/>
    <property type="match status" value="1"/>
</dbReference>
<comment type="caution">
    <text evidence="7">The sequence shown here is derived from an EMBL/GenBank/DDBJ whole genome shotgun (WGS) entry which is preliminary data.</text>
</comment>